<reference evidence="2 3" key="1">
    <citation type="submission" date="2019-04" db="EMBL/GenBank/DDBJ databases">
        <title>Salmonella bacteriophage diversity and host specificity revealed by physiological characterization and whole genome sequencing.</title>
        <authorList>
            <person name="Fong K."/>
            <person name="Wang S."/>
            <person name="Delaquis P."/>
            <person name="Tremblay D."/>
            <person name="Moineau S."/>
            <person name="Levesque R."/>
            <person name="Goodridge L."/>
        </authorList>
    </citation>
    <scope>NUCLEOTIDE SEQUENCE [LARGE SCALE GENOMIC DNA]</scope>
</reference>
<organism evidence="2 3">
    <name type="scientific">Salmonella phage SE5</name>
    <dbReference type="NCBI Taxonomy" id="2575329"/>
    <lineage>
        <taxon>Viruses</taxon>
        <taxon>Duplodnaviria</taxon>
        <taxon>Heunggongvirae</taxon>
        <taxon>Uroviricota</taxon>
        <taxon>Caudoviricetes</taxon>
        <taxon>Andersonviridae</taxon>
        <taxon>Ounavirinae</taxon>
        <taxon>Kolesnikvirus</taxon>
        <taxon>Kolesnikvirus SE5</taxon>
    </lineage>
</organism>
<evidence type="ECO:0000256" key="1">
    <source>
        <dbReference type="SAM" id="Phobius"/>
    </source>
</evidence>
<dbReference type="Proteomes" id="UP000322391">
    <property type="component" value="Segment"/>
</dbReference>
<dbReference type="EMBL" id="MK770412">
    <property type="protein sequence ID" value="QEG07615.1"/>
    <property type="molecule type" value="Genomic_DNA"/>
</dbReference>
<name>A0A5B9N4F6_9CAUD</name>
<keyword evidence="1" id="KW-0472">Membrane</keyword>
<accession>A0A5B9N4F6</accession>
<sequence length="69" mass="7802">MLSAILVCLTIAIGILWLIVDSFKILKFATERPLRFVSDTVIILVGIVEGLAAGYMVLFLYKLFRAFFF</sequence>
<keyword evidence="3" id="KW-1185">Reference proteome</keyword>
<keyword evidence="1" id="KW-0812">Transmembrane</keyword>
<keyword evidence="1" id="KW-1133">Transmembrane helix</keyword>
<evidence type="ECO:0000313" key="2">
    <source>
        <dbReference type="EMBL" id="QEG07615.1"/>
    </source>
</evidence>
<feature type="transmembrane region" description="Helical" evidence="1">
    <location>
        <begin position="41"/>
        <end position="61"/>
    </location>
</feature>
<proteinExistence type="predicted"/>
<protein>
    <submittedName>
        <fullName evidence="2">Uncharacterized protein</fullName>
    </submittedName>
</protein>
<evidence type="ECO:0000313" key="3">
    <source>
        <dbReference type="Proteomes" id="UP000322391"/>
    </source>
</evidence>